<accession>A0A7Y4D613</accession>
<feature type="compositionally biased region" description="Basic and acidic residues" evidence="1">
    <location>
        <begin position="30"/>
        <end position="41"/>
    </location>
</feature>
<evidence type="ECO:0000313" key="3">
    <source>
        <dbReference type="Proteomes" id="UP000519158"/>
    </source>
</evidence>
<gene>
    <name evidence="2" type="ORF">F0234_08330</name>
</gene>
<comment type="caution">
    <text evidence="2">The sequence shown here is derived from an EMBL/GenBank/DDBJ whole genome shotgun (WGS) entry which is preliminary data.</text>
</comment>
<protein>
    <submittedName>
        <fullName evidence="2">Uncharacterized protein</fullName>
    </submittedName>
</protein>
<evidence type="ECO:0000256" key="1">
    <source>
        <dbReference type="SAM" id="MobiDB-lite"/>
    </source>
</evidence>
<dbReference type="Proteomes" id="UP000519158">
    <property type="component" value="Unassembled WGS sequence"/>
</dbReference>
<proteinExistence type="predicted"/>
<name>A0A7Y4D613_VIBSP</name>
<feature type="compositionally biased region" description="Basic and acidic residues" evidence="1">
    <location>
        <begin position="51"/>
        <end position="62"/>
    </location>
</feature>
<sequence>MAIRKSATPVSYDNNLNGSTYYSSDGACSSKEDSKYRDEKRKTIKPMSYKNESKKSEYRKSNADSVAEQFLAKAE</sequence>
<organism evidence="2 3">
    <name type="scientific">Vibrio splendidus</name>
    <dbReference type="NCBI Taxonomy" id="29497"/>
    <lineage>
        <taxon>Bacteria</taxon>
        <taxon>Pseudomonadati</taxon>
        <taxon>Pseudomonadota</taxon>
        <taxon>Gammaproteobacteria</taxon>
        <taxon>Vibrionales</taxon>
        <taxon>Vibrionaceae</taxon>
        <taxon>Vibrio</taxon>
    </lineage>
</organism>
<evidence type="ECO:0000313" key="2">
    <source>
        <dbReference type="EMBL" id="NOJ12763.1"/>
    </source>
</evidence>
<dbReference type="RefSeq" id="WP_171328425.1">
    <property type="nucleotide sequence ID" value="NZ_CAWPOP010000035.1"/>
</dbReference>
<feature type="compositionally biased region" description="Polar residues" evidence="1">
    <location>
        <begin position="8"/>
        <end position="27"/>
    </location>
</feature>
<dbReference type="EMBL" id="VTXL01000005">
    <property type="protein sequence ID" value="NOJ12763.1"/>
    <property type="molecule type" value="Genomic_DNA"/>
</dbReference>
<reference evidence="2 3" key="1">
    <citation type="submission" date="2019-09" db="EMBL/GenBank/DDBJ databases">
        <title>Draft genome sequencing and comparative genomics of hatchery-associated Vibrios.</title>
        <authorList>
            <person name="Kehlet-Delgado H."/>
            <person name="Mueller R.S."/>
        </authorList>
    </citation>
    <scope>NUCLEOTIDE SEQUENCE [LARGE SCALE GENOMIC DNA]</scope>
    <source>
        <strain evidence="2 3">99-70-13A3</strain>
    </source>
</reference>
<feature type="region of interest" description="Disordered" evidence="1">
    <location>
        <begin position="1"/>
        <end position="75"/>
    </location>
</feature>
<dbReference type="AlphaFoldDB" id="A0A7Y4D613"/>